<dbReference type="Pfam" id="PF03601">
    <property type="entry name" value="Cons_hypoth698"/>
    <property type="match status" value="1"/>
</dbReference>
<organism evidence="7 8">
    <name type="scientific">Odoribacter splanchnicus</name>
    <dbReference type="NCBI Taxonomy" id="28118"/>
    <lineage>
        <taxon>Bacteria</taxon>
        <taxon>Pseudomonadati</taxon>
        <taxon>Bacteroidota</taxon>
        <taxon>Bacteroidia</taxon>
        <taxon>Bacteroidales</taxon>
        <taxon>Odoribacteraceae</taxon>
        <taxon>Odoribacter</taxon>
    </lineage>
</organism>
<proteinExistence type="inferred from homology"/>
<keyword evidence="3" id="KW-1003">Cell membrane</keyword>
<reference evidence="7 8" key="1">
    <citation type="submission" date="2018-08" db="EMBL/GenBank/DDBJ databases">
        <title>A genome reference for cultivated species of the human gut microbiota.</title>
        <authorList>
            <person name="Zou Y."/>
            <person name="Xue W."/>
            <person name="Luo G."/>
        </authorList>
    </citation>
    <scope>NUCLEOTIDE SEQUENCE [LARGE SCALE GENOMIC DNA]</scope>
    <source>
        <strain evidence="7 8">AF16-14</strain>
    </source>
</reference>
<comment type="similarity">
    <text evidence="2">Belongs to the UPF0324 family.</text>
</comment>
<sequence length="427" mass="46811">MKKWFEQFKTEDWVVVAVSILLLAFAIITPNYLPRIPKHLADTESWGNAIFLFVIVLVILYIGWLLLGRPLKGLFLSLIAVFSVSLLAQITAALPQVSYYGFESVFFSVIFGLIIRNVFRVPAWMKPAIQSEFFIKIGVVCLGATILFSDVMKSGAVGLVQAVLVVSIVWFFAYFISRRLGVDQRSAMILSSGVSICGVSACITAARVAGGDDKKLSYIVSLVLIIVVPMIYMMPWLAHLLLPVLFDDPQVIQEVAGAWIGGTIDTTSGVAASSAIVSELSNQHAVIIKGAQNVLIGFVAFFIALYLSTRGEKGSNSPSLGIVWEKFPKFIIGFVAASLVFSIFQANDLFLVNEKGKLIEPGIAKMFSTVFFSLAFVCVGLETQIKDIVSRENRNVMWSFLTAQTFNILVTFIIACLLFGIVKPMLG</sequence>
<dbReference type="OMA" id="DAKEIWY"/>
<comment type="subcellular location">
    <subcellularLocation>
        <location evidence="1">Cell membrane</location>
        <topology evidence="1">Multi-pass membrane protein</topology>
    </subcellularLocation>
</comment>
<protein>
    <submittedName>
        <fullName evidence="7">Putative sulfate exporter family transporter</fullName>
    </submittedName>
</protein>
<evidence type="ECO:0000256" key="1">
    <source>
        <dbReference type="ARBA" id="ARBA00004651"/>
    </source>
</evidence>
<dbReference type="GO" id="GO:0005886">
    <property type="term" value="C:plasma membrane"/>
    <property type="evidence" value="ECO:0007669"/>
    <property type="project" value="UniProtKB-SubCell"/>
</dbReference>
<comment type="caution">
    <text evidence="7">The sequence shown here is derived from an EMBL/GenBank/DDBJ whole genome shotgun (WGS) entry which is preliminary data.</text>
</comment>
<gene>
    <name evidence="7" type="ORF">DWW57_18545</name>
</gene>
<evidence type="ECO:0000256" key="3">
    <source>
        <dbReference type="ARBA" id="ARBA00022475"/>
    </source>
</evidence>
<dbReference type="PANTHER" id="PTHR30106">
    <property type="entry name" value="INNER MEMBRANE PROTEIN YEIH-RELATED"/>
    <property type="match status" value="1"/>
</dbReference>
<evidence type="ECO:0000256" key="4">
    <source>
        <dbReference type="ARBA" id="ARBA00022692"/>
    </source>
</evidence>
<dbReference type="PANTHER" id="PTHR30106:SF1">
    <property type="entry name" value="UPF0324 MEMBRANE PROTEIN FN0533"/>
    <property type="match status" value="1"/>
</dbReference>
<name>A0A1Y3ZGD9_9BACT</name>
<dbReference type="AlphaFoldDB" id="A0A1Y3ZGD9"/>
<accession>A0A1Y3ZGD9</accession>
<dbReference type="GeneID" id="61274162"/>
<evidence type="ECO:0000313" key="8">
    <source>
        <dbReference type="Proteomes" id="UP000284243"/>
    </source>
</evidence>
<dbReference type="InterPro" id="IPR018383">
    <property type="entry name" value="UPF0324_pro"/>
</dbReference>
<keyword evidence="5" id="KW-1133">Transmembrane helix</keyword>
<evidence type="ECO:0000256" key="2">
    <source>
        <dbReference type="ARBA" id="ARBA00007977"/>
    </source>
</evidence>
<evidence type="ECO:0000256" key="5">
    <source>
        <dbReference type="ARBA" id="ARBA00022989"/>
    </source>
</evidence>
<keyword evidence="6" id="KW-0472">Membrane</keyword>
<dbReference type="RefSeq" id="WP_013611217.1">
    <property type="nucleotide sequence ID" value="NZ_BAABYK010000001.1"/>
</dbReference>
<evidence type="ECO:0000313" key="7">
    <source>
        <dbReference type="EMBL" id="RGU53378.1"/>
    </source>
</evidence>
<evidence type="ECO:0000256" key="6">
    <source>
        <dbReference type="ARBA" id="ARBA00023136"/>
    </source>
</evidence>
<dbReference type="EMBL" id="QRYC01000046">
    <property type="protein sequence ID" value="RGU53378.1"/>
    <property type="molecule type" value="Genomic_DNA"/>
</dbReference>
<keyword evidence="4" id="KW-0812">Transmembrane</keyword>
<dbReference type="Proteomes" id="UP000284243">
    <property type="component" value="Unassembled WGS sequence"/>
</dbReference>